<organism evidence="1 2">
    <name type="scientific">Rhodoblastus acidophilus</name>
    <name type="common">Rhodopseudomonas acidophila</name>
    <dbReference type="NCBI Taxonomy" id="1074"/>
    <lineage>
        <taxon>Bacteria</taxon>
        <taxon>Pseudomonadati</taxon>
        <taxon>Pseudomonadota</taxon>
        <taxon>Alphaproteobacteria</taxon>
        <taxon>Hyphomicrobiales</taxon>
        <taxon>Rhodoblastaceae</taxon>
        <taxon>Rhodoblastus</taxon>
    </lineage>
</organism>
<dbReference type="RefSeq" id="WP_088522582.1">
    <property type="nucleotide sequence ID" value="NZ_FYDG01000032.1"/>
</dbReference>
<reference evidence="2" key="1">
    <citation type="submission" date="2017-06" db="EMBL/GenBank/DDBJ databases">
        <authorList>
            <person name="Varghese N."/>
            <person name="Submissions S."/>
        </authorList>
    </citation>
    <scope>NUCLEOTIDE SEQUENCE [LARGE SCALE GENOMIC DNA]</scope>
    <source>
        <strain evidence="2">DSM 137</strain>
    </source>
</reference>
<evidence type="ECO:0000313" key="1">
    <source>
        <dbReference type="EMBL" id="SNB83988.1"/>
    </source>
</evidence>
<dbReference type="Proteomes" id="UP000198418">
    <property type="component" value="Unassembled WGS sequence"/>
</dbReference>
<name>A0A212SED5_RHOAC</name>
<dbReference type="EMBL" id="FYDG01000032">
    <property type="protein sequence ID" value="SNB83988.1"/>
    <property type="molecule type" value="Genomic_DNA"/>
</dbReference>
<dbReference type="Pfam" id="PF12599">
    <property type="entry name" value="DUF3768"/>
    <property type="match status" value="1"/>
</dbReference>
<keyword evidence="2" id="KW-1185">Reference proteome</keyword>
<evidence type="ECO:0000313" key="2">
    <source>
        <dbReference type="Proteomes" id="UP000198418"/>
    </source>
</evidence>
<gene>
    <name evidence="1" type="ORF">SAMN06265338_1322</name>
</gene>
<proteinExistence type="predicted"/>
<dbReference type="InterPro" id="IPR022243">
    <property type="entry name" value="DUF3768"/>
</dbReference>
<dbReference type="OrthoDB" id="1495368at2"/>
<protein>
    <recommendedName>
        <fullName evidence="3">DUF3768 domain-containing protein</fullName>
    </recommendedName>
</protein>
<evidence type="ECO:0008006" key="3">
    <source>
        <dbReference type="Google" id="ProtNLM"/>
    </source>
</evidence>
<sequence length="119" mass="13661">MSGQNQATDEASHTARVRELNDAFRKAPHARGKFCLTRGIAAMPMSTQLAILHRVMTFDAFTEDNDPYQEHNFGGFEYSDQKMFWKIDYYDRACEYGSDDPSDPTQTTRVMTIMLASEY</sequence>
<dbReference type="AlphaFoldDB" id="A0A212SED5"/>
<accession>A0A212SED5</accession>